<comment type="caution">
    <text evidence="1">The sequence shown here is derived from an EMBL/GenBank/DDBJ whole genome shotgun (WGS) entry which is preliminary data.</text>
</comment>
<dbReference type="RefSeq" id="XP_041217303.1">
    <property type="nucleotide sequence ID" value="XM_041377924.1"/>
</dbReference>
<name>A0AAD4DQ18_9AGAM</name>
<reference evidence="1" key="1">
    <citation type="journal article" date="2020" name="New Phytol.">
        <title>Comparative genomics reveals dynamic genome evolution in host specialist ectomycorrhizal fungi.</title>
        <authorList>
            <person name="Lofgren L.A."/>
            <person name="Nguyen N.H."/>
            <person name="Vilgalys R."/>
            <person name="Ruytinx J."/>
            <person name="Liao H.L."/>
            <person name="Branco S."/>
            <person name="Kuo A."/>
            <person name="LaButti K."/>
            <person name="Lipzen A."/>
            <person name="Andreopoulos W."/>
            <person name="Pangilinan J."/>
            <person name="Riley R."/>
            <person name="Hundley H."/>
            <person name="Na H."/>
            <person name="Barry K."/>
            <person name="Grigoriev I.V."/>
            <person name="Stajich J.E."/>
            <person name="Kennedy P.G."/>
        </authorList>
    </citation>
    <scope>NUCLEOTIDE SEQUENCE</scope>
    <source>
        <strain evidence="1">FC203</strain>
    </source>
</reference>
<evidence type="ECO:0000313" key="2">
    <source>
        <dbReference type="Proteomes" id="UP001195769"/>
    </source>
</evidence>
<sequence>MYNIFTSDILTRKMAPKKWTTPEQEEWLQPWYLKYKETLVGKSKNYTNFFCNLNEAWLDEFPEPRPSTATPYGPLTEEEKKIMDAMEKSRTNAKADTVDVFQSIVESISECEKSTRAYQEHKAYSVLFYKECAQPQVQEALKALKATGEQLTSGQYIALIKKETAKVYEAETDEVKTQVKEFIEQQKVTREKHKKEGIWSEGNLNYQQNLDKLVAVVNKFLKGLHNATGLSYTLLAGGPSSESGGLIDCYSFHVGLTKLGNDFSKAYPEFDMGIMEPFRDYLYHFSQCLTVTDLNSFDDSYSSDWDSDFTHGALSMSNLMLPDVSDSLPLSRENISAAPDCHSGSFLDSDPSLPDENVMHSWMRPGFDAFLYNFGSSSVPADKEFSQLVSAQSLSHVSALASPTDNATVLPILLPSTQSDSTTTLVDTTCTLLVLHAPHTIAPTSPTANVTVLPTLPPSTQSEPTTALIDSTHTLLALQAPHTIAPTSPTANVTVLLTLPPSMQSEPTITLIDRTPTLLALQAPHTIAPKFPTPLTHCSDTTTPSIDASATPSCTPPAADFAITECDTHTRHTRTSRICKPSTRNITANAIGNMSSKCPHEHGGGGSAGGKSKFILHLGSHLFCIVTHHYSSATQKKPEKAFLTSPSCFGASKT</sequence>
<gene>
    <name evidence="1" type="ORF">F5891DRAFT_987593</name>
</gene>
<proteinExistence type="predicted"/>
<evidence type="ECO:0000313" key="1">
    <source>
        <dbReference type="EMBL" id="KAG1888984.1"/>
    </source>
</evidence>
<dbReference type="AlphaFoldDB" id="A0AAD4DQ18"/>
<protein>
    <submittedName>
        <fullName evidence="1">Uncharacterized protein</fullName>
    </submittedName>
</protein>
<organism evidence="1 2">
    <name type="scientific">Suillus fuscotomentosus</name>
    <dbReference type="NCBI Taxonomy" id="1912939"/>
    <lineage>
        <taxon>Eukaryota</taxon>
        <taxon>Fungi</taxon>
        <taxon>Dikarya</taxon>
        <taxon>Basidiomycota</taxon>
        <taxon>Agaricomycotina</taxon>
        <taxon>Agaricomycetes</taxon>
        <taxon>Agaricomycetidae</taxon>
        <taxon>Boletales</taxon>
        <taxon>Suillineae</taxon>
        <taxon>Suillaceae</taxon>
        <taxon>Suillus</taxon>
    </lineage>
</organism>
<dbReference type="GeneID" id="64672222"/>
<accession>A0AAD4DQ18</accession>
<dbReference type="EMBL" id="JABBWK010000169">
    <property type="protein sequence ID" value="KAG1888984.1"/>
    <property type="molecule type" value="Genomic_DNA"/>
</dbReference>
<dbReference type="Proteomes" id="UP001195769">
    <property type="component" value="Unassembled WGS sequence"/>
</dbReference>
<keyword evidence="2" id="KW-1185">Reference proteome</keyword>